<organism evidence="1 2">
    <name type="scientific">Nitrospira japonica</name>
    <dbReference type="NCBI Taxonomy" id="1325564"/>
    <lineage>
        <taxon>Bacteria</taxon>
        <taxon>Pseudomonadati</taxon>
        <taxon>Nitrospirota</taxon>
        <taxon>Nitrospiria</taxon>
        <taxon>Nitrospirales</taxon>
        <taxon>Nitrospiraceae</taxon>
        <taxon>Nitrospira</taxon>
    </lineage>
</organism>
<sequence>MPFGQFNRDSFRTREKHQLSIVKVHHLVSQDHAPVDQPPDFSVQVRDREADMIEAGLCEILDVRFRQLLRLEIPQELDLEPGFLRRHQRDVFRLDLRHAHVAGKSIAGNHHGLVLDEPQKTKKSFGLGEVPYYYRHVVNVQNHGSPLSNTTCARVETPVGYCAQAHVSTHSQECGLLNGE</sequence>
<dbReference type="AlphaFoldDB" id="A0A1W1IAQ6"/>
<reference evidence="1 2" key="1">
    <citation type="submission" date="2017-03" db="EMBL/GenBank/DDBJ databases">
        <authorList>
            <person name="Afonso C.L."/>
            <person name="Miller P.J."/>
            <person name="Scott M.A."/>
            <person name="Spackman E."/>
            <person name="Goraichik I."/>
            <person name="Dimitrov K.M."/>
            <person name="Suarez D.L."/>
            <person name="Swayne D.E."/>
        </authorList>
    </citation>
    <scope>NUCLEOTIDE SEQUENCE [LARGE SCALE GENOMIC DNA]</scope>
    <source>
        <strain evidence="1">Genome sequencing of Nitrospira japonica strain NJ11</strain>
    </source>
</reference>
<gene>
    <name evidence="1" type="ORF">NSJP_3686</name>
</gene>
<keyword evidence="2" id="KW-1185">Reference proteome</keyword>
<dbReference type="EMBL" id="LT828648">
    <property type="protein sequence ID" value="SLM49853.1"/>
    <property type="molecule type" value="Genomic_DNA"/>
</dbReference>
<dbReference type="KEGG" id="nja:NSJP_3686"/>
<evidence type="ECO:0000313" key="1">
    <source>
        <dbReference type="EMBL" id="SLM49853.1"/>
    </source>
</evidence>
<protein>
    <submittedName>
        <fullName evidence="1">Uncharacterized protein</fullName>
    </submittedName>
</protein>
<dbReference type="Proteomes" id="UP000192042">
    <property type="component" value="Chromosome I"/>
</dbReference>
<evidence type="ECO:0000313" key="2">
    <source>
        <dbReference type="Proteomes" id="UP000192042"/>
    </source>
</evidence>
<accession>A0A1W1IAQ6</accession>
<name>A0A1W1IAQ6_9BACT</name>
<proteinExistence type="predicted"/>